<dbReference type="EMBL" id="AHJG01000045">
    <property type="protein sequence ID" value="EPA06506.1"/>
    <property type="molecule type" value="Genomic_DNA"/>
</dbReference>
<protein>
    <recommendedName>
        <fullName evidence="4">DUF3892 domain-containing protein</fullName>
    </recommendedName>
</protein>
<accession>S2EAW4</accession>
<dbReference type="Proteomes" id="UP000014065">
    <property type="component" value="Unassembled WGS sequence"/>
</dbReference>
<dbReference type="OrthoDB" id="3083at2157"/>
<name>S2EAW4_9ARCH</name>
<evidence type="ECO:0000313" key="3">
    <source>
        <dbReference type="Proteomes" id="UP000014065"/>
    </source>
</evidence>
<gene>
    <name evidence="2" type="ORF">BG20_I1432</name>
</gene>
<evidence type="ECO:0000256" key="1">
    <source>
        <dbReference type="SAM" id="MobiDB-lite"/>
    </source>
</evidence>
<keyword evidence="3" id="KW-1185">Reference proteome</keyword>
<proteinExistence type="predicted"/>
<dbReference type="PATRIC" id="fig|859192.6.peg.363"/>
<organism evidence="2 3">
    <name type="scientific">Candidatus Nitrosarchaeum limnium BG20</name>
    <dbReference type="NCBI Taxonomy" id="859192"/>
    <lineage>
        <taxon>Archaea</taxon>
        <taxon>Nitrososphaerota</taxon>
        <taxon>Nitrososphaeria</taxon>
        <taxon>Nitrosopumilales</taxon>
        <taxon>Nitrosopumilaceae</taxon>
        <taxon>Nitrosarchaeum</taxon>
    </lineage>
</organism>
<reference evidence="2 3" key="1">
    <citation type="journal article" date="2012" name="J. Bacteriol.">
        <title>Genome Sequence of "Candidatus Nitrosoarchaeum limnia" BG20, a Low-Salinity Ammonia-Oxidizing Archaeon from the San Francisco Bay Estuary.</title>
        <authorList>
            <person name="Mosier A.C."/>
            <person name="Allen E.E."/>
            <person name="Kim M."/>
            <person name="Ferriera S."/>
            <person name="Francis C.A."/>
        </authorList>
    </citation>
    <scope>NUCLEOTIDE SEQUENCE [LARGE SCALE GENOMIC DNA]</scope>
    <source>
        <strain evidence="2 3">BG20</strain>
    </source>
</reference>
<evidence type="ECO:0000313" key="2">
    <source>
        <dbReference type="EMBL" id="EPA06506.1"/>
    </source>
</evidence>
<sequence length="197" mass="22242">MNKWADYLISSVSYTPERLISGAIRHEDTEKGITNGEQVDRITLTSDIKHGLSYITIYSGKDSWKKGYKLKIFSIDGEYYLRIDGNKAKLDYLGDIPEIPLDKYNSDKETSSKQIKALESKPSPAKPSEVTKPKGVLPKQSSDELPQELDLAPEPITESDDATPEQLQRLEQLEKQIKQLSRKVKSKKPSSKKSKKS</sequence>
<evidence type="ECO:0008006" key="4">
    <source>
        <dbReference type="Google" id="ProtNLM"/>
    </source>
</evidence>
<dbReference type="RefSeq" id="WP_010190035.1">
    <property type="nucleotide sequence ID" value="NZ_AHJG01000045.1"/>
</dbReference>
<feature type="region of interest" description="Disordered" evidence="1">
    <location>
        <begin position="101"/>
        <end position="167"/>
    </location>
</feature>
<feature type="compositionally biased region" description="Basic and acidic residues" evidence="1">
    <location>
        <begin position="101"/>
        <end position="119"/>
    </location>
</feature>
<dbReference type="AlphaFoldDB" id="S2EAW4"/>
<comment type="caution">
    <text evidence="2">The sequence shown here is derived from an EMBL/GenBank/DDBJ whole genome shotgun (WGS) entry which is preliminary data.</text>
</comment>